<accession>A0ABX8RAZ8</accession>
<dbReference type="InterPro" id="IPR008878">
    <property type="entry name" value="Transposase_IS66_Orf2"/>
</dbReference>
<dbReference type="Pfam" id="PF05717">
    <property type="entry name" value="TnpB_IS66"/>
    <property type="match status" value="1"/>
</dbReference>
<name>A0ABX8RAZ8_9CLOT</name>
<evidence type="ECO:0000313" key="1">
    <source>
        <dbReference type="EMBL" id="QXM06239.1"/>
    </source>
</evidence>
<proteinExistence type="predicted"/>
<organism evidence="1 2">
    <name type="scientific">Crassaminicella indica</name>
    <dbReference type="NCBI Taxonomy" id="2855394"/>
    <lineage>
        <taxon>Bacteria</taxon>
        <taxon>Bacillati</taxon>
        <taxon>Bacillota</taxon>
        <taxon>Clostridia</taxon>
        <taxon>Eubacteriales</taxon>
        <taxon>Clostridiaceae</taxon>
        <taxon>Crassaminicella</taxon>
    </lineage>
</organism>
<keyword evidence="2" id="KW-1185">Reference proteome</keyword>
<reference evidence="1" key="1">
    <citation type="submission" date="2021-07" db="EMBL/GenBank/DDBJ databases">
        <title>Complete genome sequence of Crassaminicella sp. 143-21, isolated from a deep-sea hydrothermal vent.</title>
        <authorList>
            <person name="Li X."/>
        </authorList>
    </citation>
    <scope>NUCLEOTIDE SEQUENCE</scope>
    <source>
        <strain evidence="1">143-21</strain>
    </source>
</reference>
<dbReference type="EMBL" id="CP078093">
    <property type="protein sequence ID" value="QXM06239.1"/>
    <property type="molecule type" value="Genomic_DNA"/>
</dbReference>
<dbReference type="Proteomes" id="UP000886818">
    <property type="component" value="Chromosome"/>
</dbReference>
<protein>
    <submittedName>
        <fullName evidence="1">Transposase</fullName>
    </submittedName>
</protein>
<gene>
    <name evidence="1" type="ORF">KVH43_12985</name>
</gene>
<evidence type="ECO:0000313" key="2">
    <source>
        <dbReference type="Proteomes" id="UP000886818"/>
    </source>
</evidence>
<dbReference type="RefSeq" id="WP_218282935.1">
    <property type="nucleotide sequence ID" value="NZ_CP078093.1"/>
</dbReference>
<sequence length="76" mass="8853">MLNIDKIDTVYLACGATDLRKSIDGLSIIVQTQFQLDPFEKALFVFCNRLLVVEFNYPEKGKKIPHLYRKKYPFVV</sequence>